<evidence type="ECO:0000256" key="12">
    <source>
        <dbReference type="SAM" id="MobiDB-lite"/>
    </source>
</evidence>
<dbReference type="Pfam" id="PF00787">
    <property type="entry name" value="PX"/>
    <property type="match status" value="1"/>
</dbReference>
<evidence type="ECO:0000256" key="5">
    <source>
        <dbReference type="ARBA" id="ARBA00022448"/>
    </source>
</evidence>
<dbReference type="SUPFAM" id="SSF64268">
    <property type="entry name" value="PX domain"/>
    <property type="match status" value="1"/>
</dbReference>
<dbReference type="InterPro" id="IPR027267">
    <property type="entry name" value="AH/BAR_dom_sf"/>
</dbReference>
<evidence type="ECO:0000256" key="9">
    <source>
        <dbReference type="ARBA" id="ARBA00023034"/>
    </source>
</evidence>
<keyword evidence="6" id="KW-0963">Cytoplasm</keyword>
<feature type="domain" description="PX" evidence="13">
    <location>
        <begin position="42"/>
        <end position="171"/>
    </location>
</feature>
<evidence type="ECO:0000256" key="3">
    <source>
        <dbReference type="ARBA" id="ARBA00004555"/>
    </source>
</evidence>
<evidence type="ECO:0000313" key="14">
    <source>
        <dbReference type="EMBL" id="ULU08295.1"/>
    </source>
</evidence>
<dbReference type="Proteomes" id="UP000827892">
    <property type="component" value="Chromosome II"/>
</dbReference>
<keyword evidence="10" id="KW-0472">Membrane</keyword>
<keyword evidence="5" id="KW-0813">Transport</keyword>
<dbReference type="GO" id="GO:0005794">
    <property type="term" value="C:Golgi apparatus"/>
    <property type="evidence" value="ECO:0007669"/>
    <property type="project" value="UniProtKB-SubCell"/>
</dbReference>
<keyword evidence="7" id="KW-0597">Phosphoprotein</keyword>
<dbReference type="InterPro" id="IPR036871">
    <property type="entry name" value="PX_dom_sf"/>
</dbReference>
<evidence type="ECO:0000313" key="15">
    <source>
        <dbReference type="Proteomes" id="UP000827892"/>
    </source>
</evidence>
<sequence length="418" mass="48416">MAESISESLYDDVDLNDDTPEVLNTPEIPPEPKKAQNPQNSQIFKVKIAEFEKRGGFFDVHFVYRVETEVEGVAGYNRKRYDTWRRFTEFMDLHEKIVAKYRQKGVIIPQPPEKKMSVMAKAMTATHTSQDPEILQRARHLERFLNRLIQHPRIQSDCDLRDFLTVEAALPASSVKPDISLGVLKAFNGFKDVIDKITIPIEETDQWFEKANSSWEELDENLRKLHAEAVGLVQHRKAMALNGEMLAKSLSSLAASEDSTTLSLALTSLTDTYEQSASIWSRQAEEHNAKFAEAVEEYLGLLESIRDVVAERIHVWQQWKKAQKTLEELRSKLSTVDDLKVKELNREIQETNEAKERLQKEFDEMSKAIKVEIERFEEERQEDMKHILVDFIQNMIQSHIQIAELWDQFAPYAQKIII</sequence>
<dbReference type="SMART" id="SM00312">
    <property type="entry name" value="PX"/>
    <property type="match status" value="1"/>
</dbReference>
<keyword evidence="8" id="KW-0653">Protein transport</keyword>
<feature type="region of interest" description="Disordered" evidence="12">
    <location>
        <begin position="1"/>
        <end position="39"/>
    </location>
</feature>
<feature type="compositionally biased region" description="Acidic residues" evidence="12">
    <location>
        <begin position="9"/>
        <end position="20"/>
    </location>
</feature>
<dbReference type="GO" id="GO:0035091">
    <property type="term" value="F:phosphatidylinositol binding"/>
    <property type="evidence" value="ECO:0007669"/>
    <property type="project" value="InterPro"/>
</dbReference>
<dbReference type="Gene3D" id="1.20.1270.60">
    <property type="entry name" value="Arfaptin homology (AH) domain/BAR domain"/>
    <property type="match status" value="1"/>
</dbReference>
<evidence type="ECO:0000256" key="2">
    <source>
        <dbReference type="ARBA" id="ARBA00004496"/>
    </source>
</evidence>
<dbReference type="GO" id="GO:0031410">
    <property type="term" value="C:cytoplasmic vesicle"/>
    <property type="evidence" value="ECO:0007669"/>
    <property type="project" value="UniProtKB-ARBA"/>
</dbReference>
<evidence type="ECO:0000256" key="1">
    <source>
        <dbReference type="ARBA" id="ARBA00004287"/>
    </source>
</evidence>
<dbReference type="GO" id="GO:0005829">
    <property type="term" value="C:cytosol"/>
    <property type="evidence" value="ECO:0007669"/>
    <property type="project" value="GOC"/>
</dbReference>
<dbReference type="GO" id="GO:0098796">
    <property type="term" value="C:membrane protein complex"/>
    <property type="evidence" value="ECO:0007669"/>
    <property type="project" value="UniProtKB-ARBA"/>
</dbReference>
<dbReference type="FunFam" id="1.20.1270.60:FF:000022">
    <property type="entry name" value="Sorting nexin 3 protein"/>
    <property type="match status" value="1"/>
</dbReference>
<name>A0AAE9DMV4_CAEBR</name>
<comment type="similarity">
    <text evidence="4">Belongs to the sorting nexin family.</text>
</comment>
<dbReference type="GO" id="GO:0015031">
    <property type="term" value="P:protein transport"/>
    <property type="evidence" value="ECO:0007669"/>
    <property type="project" value="UniProtKB-KW"/>
</dbReference>
<accession>A0AAE9DMV4</accession>
<dbReference type="AlphaFoldDB" id="A0AAE9DMV4"/>
<gene>
    <name evidence="14" type="ORF">L3Y34_019449</name>
</gene>
<dbReference type="InterPro" id="IPR001683">
    <property type="entry name" value="PX_dom"/>
</dbReference>
<protein>
    <recommendedName>
        <fullName evidence="13">PX domain-containing protein</fullName>
    </recommendedName>
</protein>
<dbReference type="PANTHER" id="PTHR10555">
    <property type="entry name" value="SORTING NEXIN"/>
    <property type="match status" value="1"/>
</dbReference>
<proteinExistence type="inferred from homology"/>
<evidence type="ECO:0000256" key="10">
    <source>
        <dbReference type="ARBA" id="ARBA00023136"/>
    </source>
</evidence>
<evidence type="ECO:0000256" key="6">
    <source>
        <dbReference type="ARBA" id="ARBA00022490"/>
    </source>
</evidence>
<dbReference type="Gene3D" id="3.30.1520.10">
    <property type="entry name" value="Phox-like domain"/>
    <property type="match status" value="1"/>
</dbReference>
<dbReference type="GO" id="GO:0042147">
    <property type="term" value="P:retrograde transport, endosome to Golgi"/>
    <property type="evidence" value="ECO:0007669"/>
    <property type="project" value="UniProtKB-ARBA"/>
</dbReference>
<dbReference type="InterPro" id="IPR015404">
    <property type="entry name" value="Vps5_C"/>
</dbReference>
<evidence type="ECO:0000256" key="7">
    <source>
        <dbReference type="ARBA" id="ARBA00022553"/>
    </source>
</evidence>
<dbReference type="SUPFAM" id="SSF103657">
    <property type="entry name" value="BAR/IMD domain-like"/>
    <property type="match status" value="1"/>
</dbReference>
<evidence type="ECO:0000256" key="4">
    <source>
        <dbReference type="ARBA" id="ARBA00010883"/>
    </source>
</evidence>
<evidence type="ECO:0000259" key="13">
    <source>
        <dbReference type="PROSITE" id="PS50195"/>
    </source>
</evidence>
<evidence type="ECO:0000256" key="11">
    <source>
        <dbReference type="SAM" id="Coils"/>
    </source>
</evidence>
<organism evidence="14 15">
    <name type="scientific">Caenorhabditis briggsae</name>
    <dbReference type="NCBI Taxonomy" id="6238"/>
    <lineage>
        <taxon>Eukaryota</taxon>
        <taxon>Metazoa</taxon>
        <taxon>Ecdysozoa</taxon>
        <taxon>Nematoda</taxon>
        <taxon>Chromadorea</taxon>
        <taxon>Rhabditida</taxon>
        <taxon>Rhabditina</taxon>
        <taxon>Rhabditomorpha</taxon>
        <taxon>Rhabditoidea</taxon>
        <taxon>Rhabditidae</taxon>
        <taxon>Peloderinae</taxon>
        <taxon>Caenorhabditis</taxon>
    </lineage>
</organism>
<dbReference type="PANTHER" id="PTHR10555:SF170">
    <property type="entry name" value="FI18122P1"/>
    <property type="match status" value="1"/>
</dbReference>
<dbReference type="PROSITE" id="PS50195">
    <property type="entry name" value="PX"/>
    <property type="match status" value="1"/>
</dbReference>
<dbReference type="Pfam" id="PF09325">
    <property type="entry name" value="Vps5"/>
    <property type="match status" value="1"/>
</dbReference>
<reference evidence="14 15" key="1">
    <citation type="submission" date="2022-05" db="EMBL/GenBank/DDBJ databases">
        <title>Chromosome-level reference genomes for two strains of Caenorhabditis briggsae: an improved platform for comparative genomics.</title>
        <authorList>
            <person name="Stevens L."/>
            <person name="Andersen E.C."/>
        </authorList>
    </citation>
    <scope>NUCLEOTIDE SEQUENCE [LARGE SCALE GENOMIC DNA]</scope>
    <source>
        <strain evidence="14">QX1410_ONT</strain>
        <tissue evidence="14">Whole-organism</tissue>
    </source>
</reference>
<comment type="subcellular location">
    <subcellularLocation>
        <location evidence="2">Cytoplasm</location>
    </subcellularLocation>
    <subcellularLocation>
        <location evidence="3">Golgi apparatus</location>
    </subcellularLocation>
    <subcellularLocation>
        <location evidence="1">Membrane</location>
        <topology evidence="1">Peripheral membrane protein</topology>
        <orientation evidence="1">Cytoplasmic side</orientation>
    </subcellularLocation>
</comment>
<dbReference type="EMBL" id="CP090892">
    <property type="protein sequence ID" value="ULU08295.1"/>
    <property type="molecule type" value="Genomic_DNA"/>
</dbReference>
<dbReference type="CDD" id="cd07623">
    <property type="entry name" value="BAR_SNX1_2"/>
    <property type="match status" value="1"/>
</dbReference>
<keyword evidence="11" id="KW-0175">Coiled coil</keyword>
<keyword evidence="9" id="KW-0333">Golgi apparatus</keyword>
<feature type="coiled-coil region" evidence="11">
    <location>
        <begin position="341"/>
        <end position="375"/>
    </location>
</feature>
<evidence type="ECO:0000256" key="8">
    <source>
        <dbReference type="ARBA" id="ARBA00022927"/>
    </source>
</evidence>